<protein>
    <submittedName>
        <fullName evidence="1">Uncharacterized protein</fullName>
    </submittedName>
</protein>
<accession>A0A7T0Q4E6</accession>
<dbReference type="RefSeq" id="YP_010755619.1">
    <property type="nucleotide sequence ID" value="NC_073473.1"/>
</dbReference>
<dbReference type="KEGG" id="vg:80020289"/>
<reference evidence="1 2" key="1">
    <citation type="submission" date="2020-11" db="EMBL/GenBank/DDBJ databases">
        <authorList>
            <person name="Asamoah-Frimpong E.A."/>
            <person name="Attaran A."/>
            <person name="Berhane B."/>
            <person name="Boone B.K."/>
            <person name="Cesta G."/>
            <person name="Chorbajian C."/>
            <person name="Cowan J.T."/>
            <person name="Datu D.V."/>
            <person name="Der L."/>
            <person name="Egbunine A.O."/>
            <person name="Giampietro H."/>
            <person name="Gunnison R.P."/>
            <person name="Joseph M.A."/>
            <person name="Kiewe T."/>
            <person name="Oboh E.C."/>
            <person name="O'Neill K."/>
            <person name="Oxlaj J.A."/>
            <person name="Patel A.K."/>
            <person name="Saqaf K."/>
            <person name="Vuong K."/>
            <person name="Walker C."/>
            <person name="Wikina T."/>
            <person name="Yan T."/>
            <person name="Avazpour P."/>
            <person name="Kim F.M."/>
            <person name="Mason K.J."/>
            <person name="Nguyen D.A."/>
            <person name="Pettit S.M."/>
            <person name="Zhou O.J."/>
            <person name="Brissett D.L."/>
            <person name="Gualtieri C."/>
            <person name="Hufford T.M."/>
            <person name="Ko J.M."/>
            <person name="Novak J.K."/>
            <person name="Smith Z.M."/>
            <person name="Erill I."/>
            <person name="Caruso S.M."/>
            <person name="Garlena R.A."/>
            <person name="Russell D.A."/>
            <person name="Pope W.H."/>
            <person name="Jacobs-Sera D."/>
            <person name="Hatfull G.F."/>
        </authorList>
    </citation>
    <scope>NUCLEOTIDE SEQUENCE [LARGE SCALE GENOMIC DNA]</scope>
</reference>
<keyword evidence="2" id="KW-1185">Reference proteome</keyword>
<name>A0A7T0Q4E6_9CAUD</name>
<evidence type="ECO:0000313" key="2">
    <source>
        <dbReference type="Proteomes" id="UP000595090"/>
    </source>
</evidence>
<dbReference type="GeneID" id="80020289"/>
<evidence type="ECO:0000313" key="1">
    <source>
        <dbReference type="EMBL" id="QPL14032.1"/>
    </source>
</evidence>
<organism evidence="1 2">
    <name type="scientific">Streptomyces phage TurkishDelight</name>
    <dbReference type="NCBI Taxonomy" id="2793708"/>
    <lineage>
        <taxon>Viruses</taxon>
        <taxon>Duplodnaviria</taxon>
        <taxon>Heunggongvirae</taxon>
        <taxon>Uroviricota</taxon>
        <taxon>Caudoviricetes</taxon>
        <taxon>Dolmabahcevirus</taxon>
        <taxon>Dolmabahcevirus turkishdelight</taxon>
    </lineage>
</organism>
<proteinExistence type="predicted"/>
<gene>
    <name evidence="1" type="primary">3</name>
    <name evidence="1" type="ORF">SEA_TURKISHDELIGHT_3</name>
</gene>
<dbReference type="Proteomes" id="UP000595090">
    <property type="component" value="Segment"/>
</dbReference>
<sequence>MDHKEDTLNTDAAARVHYVDPRVRLLAEARWRLENGGTRQDWLSLGKDNPAALIQEGRDWIRAAVAAGIIPPPA</sequence>
<dbReference type="EMBL" id="MW291017">
    <property type="protein sequence ID" value="QPL14032.1"/>
    <property type="molecule type" value="Genomic_DNA"/>
</dbReference>